<dbReference type="CDD" id="cd06550">
    <property type="entry name" value="TM_ABC_iron-siderophores_like"/>
    <property type="match status" value="1"/>
</dbReference>
<dbReference type="PANTHER" id="PTHR30472">
    <property type="entry name" value="FERRIC ENTEROBACTIN TRANSPORT SYSTEM PERMEASE PROTEIN"/>
    <property type="match status" value="1"/>
</dbReference>
<evidence type="ECO:0000313" key="9">
    <source>
        <dbReference type="EMBL" id="AZN40790.1"/>
    </source>
</evidence>
<dbReference type="SUPFAM" id="SSF81345">
    <property type="entry name" value="ABC transporter involved in vitamin B12 uptake, BtuC"/>
    <property type="match status" value="1"/>
</dbReference>
<evidence type="ECO:0000256" key="7">
    <source>
        <dbReference type="ARBA" id="ARBA00023136"/>
    </source>
</evidence>
<keyword evidence="6 8" id="KW-1133">Transmembrane helix</keyword>
<dbReference type="EMBL" id="CP034437">
    <property type="protein sequence ID" value="AZN40790.1"/>
    <property type="molecule type" value="Genomic_DNA"/>
</dbReference>
<dbReference type="Pfam" id="PF01032">
    <property type="entry name" value="FecCD"/>
    <property type="match status" value="1"/>
</dbReference>
<sequence length="337" mass="36259">MILERRNLHKKFYLISLVSLFVLVVAAICIGRYTIAPLDVLHTLINPGSIDDKTIPVVIQEVRIPRVVLAVVIGAGIAVAGASLQAIFGNPLVSEEILGVSSGASFGAALGIVTIGTTLGIQAFAVLFGFGAMYLTYIIAKRRGRVTVLMLVLAGIITSSVFGSGVSLLKYFADPRNELPAITFWLMGSLASASKETILRTLPSILISLFFLHKYRWQLNLLSLDEDEAISLGVNVKKMRVIIIFFTTVIVAAAVSIAGVISFVGLIVPHFTRMIVGTDNKHLVPATMIMGAIFMLITDTLARSLTSSEIPLSILSSLLGVPFFIYLLRRTGGVLDD</sequence>
<dbReference type="InterPro" id="IPR037294">
    <property type="entry name" value="ABC_BtuC-like"/>
</dbReference>
<keyword evidence="4" id="KW-1003">Cell membrane</keyword>
<feature type="transmembrane region" description="Helical" evidence="8">
    <location>
        <begin position="97"/>
        <end position="115"/>
    </location>
</feature>
<feature type="transmembrane region" description="Helical" evidence="8">
    <location>
        <begin position="121"/>
        <end position="140"/>
    </location>
</feature>
<organism evidence="9 10">
    <name type="scientific">Paenibacillus albus</name>
    <dbReference type="NCBI Taxonomy" id="2495582"/>
    <lineage>
        <taxon>Bacteria</taxon>
        <taxon>Bacillati</taxon>
        <taxon>Bacillota</taxon>
        <taxon>Bacilli</taxon>
        <taxon>Bacillales</taxon>
        <taxon>Paenibacillaceae</taxon>
        <taxon>Paenibacillus</taxon>
    </lineage>
</organism>
<dbReference type="AlphaFoldDB" id="A0A3Q8X5V4"/>
<dbReference type="OrthoDB" id="9811721at2"/>
<comment type="similarity">
    <text evidence="2">Belongs to the binding-protein-dependent transport system permease family. FecCD subfamily.</text>
</comment>
<keyword evidence="3" id="KW-0813">Transport</keyword>
<evidence type="ECO:0000256" key="4">
    <source>
        <dbReference type="ARBA" id="ARBA00022475"/>
    </source>
</evidence>
<dbReference type="PANTHER" id="PTHR30472:SF70">
    <property type="entry name" value="MOLYBDATE IMPORT SYSTEM PERMEASE PROTEIN MOLB"/>
    <property type="match status" value="1"/>
</dbReference>
<dbReference type="GO" id="GO:0005886">
    <property type="term" value="C:plasma membrane"/>
    <property type="evidence" value="ECO:0007669"/>
    <property type="project" value="UniProtKB-SubCell"/>
</dbReference>
<dbReference type="RefSeq" id="WP_126016222.1">
    <property type="nucleotide sequence ID" value="NZ_CP034437.1"/>
</dbReference>
<protein>
    <submittedName>
        <fullName evidence="9">Iron ABC transporter permease</fullName>
    </submittedName>
</protein>
<evidence type="ECO:0000256" key="6">
    <source>
        <dbReference type="ARBA" id="ARBA00022989"/>
    </source>
</evidence>
<reference evidence="10" key="1">
    <citation type="submission" date="2018-12" db="EMBL/GenBank/DDBJ databases">
        <title>Genome sequence of Peanibacillus sp.</title>
        <authorList>
            <person name="Subramani G."/>
            <person name="Srinivasan S."/>
            <person name="Kim M.K."/>
        </authorList>
    </citation>
    <scope>NUCLEOTIDE SEQUENCE [LARGE SCALE GENOMIC DNA]</scope>
    <source>
        <strain evidence="10">18JY67-1</strain>
    </source>
</reference>
<gene>
    <name evidence="9" type="ORF">EJC50_14810</name>
</gene>
<keyword evidence="10" id="KW-1185">Reference proteome</keyword>
<name>A0A3Q8X5V4_9BACL</name>
<evidence type="ECO:0000313" key="10">
    <source>
        <dbReference type="Proteomes" id="UP000272528"/>
    </source>
</evidence>
<evidence type="ECO:0000256" key="8">
    <source>
        <dbReference type="SAM" id="Phobius"/>
    </source>
</evidence>
<dbReference type="FunFam" id="1.10.3470.10:FF:000001">
    <property type="entry name" value="Vitamin B12 ABC transporter permease BtuC"/>
    <property type="match status" value="1"/>
</dbReference>
<evidence type="ECO:0000256" key="2">
    <source>
        <dbReference type="ARBA" id="ARBA00007935"/>
    </source>
</evidence>
<feature type="transmembrane region" description="Helical" evidence="8">
    <location>
        <begin position="309"/>
        <end position="328"/>
    </location>
</feature>
<dbReference type="Gene3D" id="1.10.3470.10">
    <property type="entry name" value="ABC transporter involved in vitamin B12 uptake, BtuC"/>
    <property type="match status" value="1"/>
</dbReference>
<proteinExistence type="inferred from homology"/>
<dbReference type="KEGG" id="palb:EJC50_14810"/>
<evidence type="ECO:0000256" key="5">
    <source>
        <dbReference type="ARBA" id="ARBA00022692"/>
    </source>
</evidence>
<feature type="transmembrane region" description="Helical" evidence="8">
    <location>
        <begin position="241"/>
        <end position="271"/>
    </location>
</feature>
<keyword evidence="5 8" id="KW-0812">Transmembrane</keyword>
<dbReference type="InterPro" id="IPR000522">
    <property type="entry name" value="ABC_transptr_permease_BtuC"/>
</dbReference>
<feature type="transmembrane region" description="Helical" evidence="8">
    <location>
        <begin position="147"/>
        <end position="173"/>
    </location>
</feature>
<evidence type="ECO:0000256" key="1">
    <source>
        <dbReference type="ARBA" id="ARBA00004651"/>
    </source>
</evidence>
<feature type="transmembrane region" description="Helical" evidence="8">
    <location>
        <begin position="283"/>
        <end position="302"/>
    </location>
</feature>
<keyword evidence="7 8" id="KW-0472">Membrane</keyword>
<dbReference type="Proteomes" id="UP000272528">
    <property type="component" value="Chromosome"/>
</dbReference>
<dbReference type="GO" id="GO:0022857">
    <property type="term" value="F:transmembrane transporter activity"/>
    <property type="evidence" value="ECO:0007669"/>
    <property type="project" value="InterPro"/>
</dbReference>
<feature type="transmembrane region" description="Helical" evidence="8">
    <location>
        <begin position="67"/>
        <end position="88"/>
    </location>
</feature>
<accession>A0A3Q8X5V4</accession>
<feature type="transmembrane region" description="Helical" evidence="8">
    <location>
        <begin position="12"/>
        <end position="35"/>
    </location>
</feature>
<comment type="subcellular location">
    <subcellularLocation>
        <location evidence="1">Cell membrane</location>
        <topology evidence="1">Multi-pass membrane protein</topology>
    </subcellularLocation>
</comment>
<evidence type="ECO:0000256" key="3">
    <source>
        <dbReference type="ARBA" id="ARBA00022448"/>
    </source>
</evidence>
<dbReference type="GO" id="GO:0033214">
    <property type="term" value="P:siderophore-iron import into cell"/>
    <property type="evidence" value="ECO:0007669"/>
    <property type="project" value="TreeGrafter"/>
</dbReference>